<evidence type="ECO:0000256" key="8">
    <source>
        <dbReference type="RuleBase" id="RU364102"/>
    </source>
</evidence>
<feature type="chain" id="PRO_5011018654" description="Lipoprotein" evidence="8">
    <location>
        <begin position="36"/>
        <end position="282"/>
    </location>
</feature>
<accession>A0A1B4FJ90</accession>
<dbReference type="RefSeq" id="WP_108034013.1">
    <property type="nucleotide sequence ID" value="NZ_CP013387.1"/>
</dbReference>
<keyword evidence="11" id="KW-1185">Reference proteome</keyword>
<evidence type="ECO:0000256" key="1">
    <source>
        <dbReference type="ARBA" id="ARBA00004459"/>
    </source>
</evidence>
<dbReference type="Gene3D" id="3.30.300.30">
    <property type="match status" value="1"/>
</dbReference>
<reference evidence="10 11" key="1">
    <citation type="submission" date="2015-12" db="EMBL/GenBank/DDBJ databases">
        <title>Diversity of Burkholderia near neighbor genomes.</title>
        <authorList>
            <person name="Sahl J."/>
            <person name="Wagner D."/>
            <person name="Keim P."/>
        </authorList>
    </citation>
    <scope>NUCLEOTIDE SEQUENCE [LARGE SCALE GENOMIC DNA]</scope>
    <source>
        <strain evidence="10 11">BDU6</strain>
    </source>
</reference>
<dbReference type="InterPro" id="IPR006182">
    <property type="entry name" value="FliF_N_dom"/>
</dbReference>
<comment type="similarity">
    <text evidence="2 8">Belongs to the YscJ lipoprotein family.</text>
</comment>
<gene>
    <name evidence="10" type="ORF">WS70_17520</name>
</gene>
<dbReference type="PANTHER" id="PTHR30046:SF2">
    <property type="entry name" value="YOP PROTEINS TRANSLOCATION LIPOPROTEIN J"/>
    <property type="match status" value="1"/>
</dbReference>
<sequence length="282" mass="31185">MQRDDIIAKRPFLRRSRSLWLAAFAAATLTACGNAALFDQIGESDANEMLSVLGRAGIPAGKDQRSADGWRLSVASSDVALALEILNSAGLPRERFKSIGELFPKEGLIATPVEEHMRSIYAISQELSKTISIIDGVISARVHLNIPKREPLLRARQTPTASVFVKYRAEVNMQQNTLAIKDLVVGAVKDLDRSNVTVALFPWSPQSAMPASTEYVQTLGMAVSPRSYGRLMWLVFLPWILLGAGVAAGLFVVARSMERDWLGRMSEGKLKRWLKRIRQSHE</sequence>
<comment type="subcellular location">
    <subcellularLocation>
        <location evidence="1">Cell outer membrane</location>
        <topology evidence="1">Lipid-anchor</topology>
    </subcellularLocation>
</comment>
<dbReference type="PANTHER" id="PTHR30046">
    <property type="entry name" value="FLAGELLAR M-RING PROTEIN"/>
    <property type="match status" value="1"/>
</dbReference>
<keyword evidence="8" id="KW-1133">Transmembrane helix</keyword>
<evidence type="ECO:0000256" key="6">
    <source>
        <dbReference type="ARBA" id="ARBA00023237"/>
    </source>
</evidence>
<protein>
    <recommendedName>
        <fullName evidence="8">Lipoprotein</fullName>
    </recommendedName>
</protein>
<keyword evidence="7 8" id="KW-0449">Lipoprotein</keyword>
<dbReference type="PRINTS" id="PR01338">
    <property type="entry name" value="TYPE3OMKPROT"/>
</dbReference>
<dbReference type="GO" id="GO:0009306">
    <property type="term" value="P:protein secretion"/>
    <property type="evidence" value="ECO:0007669"/>
    <property type="project" value="InterPro"/>
</dbReference>
<feature type="transmembrane region" description="Helical" evidence="8">
    <location>
        <begin position="231"/>
        <end position="254"/>
    </location>
</feature>
<dbReference type="Gene3D" id="3.30.70.1530">
    <property type="entry name" value="Hypothetical protein rpa1041"/>
    <property type="match status" value="1"/>
</dbReference>
<feature type="domain" description="Flagellar M-ring N-terminal" evidence="9">
    <location>
        <begin position="35"/>
        <end position="198"/>
    </location>
</feature>
<evidence type="ECO:0000256" key="3">
    <source>
        <dbReference type="ARBA" id="ARBA00022729"/>
    </source>
</evidence>
<evidence type="ECO:0000256" key="7">
    <source>
        <dbReference type="ARBA" id="ARBA00023288"/>
    </source>
</evidence>
<keyword evidence="6 8" id="KW-0998">Cell outer membrane</keyword>
<dbReference type="Proteomes" id="UP000062519">
    <property type="component" value="Chromosome 2"/>
</dbReference>
<dbReference type="Pfam" id="PF01514">
    <property type="entry name" value="YscJ_FliF"/>
    <property type="match status" value="1"/>
</dbReference>
<keyword evidence="5 8" id="KW-0564">Palmitate</keyword>
<proteinExistence type="inferred from homology"/>
<keyword evidence="8" id="KW-0812">Transmembrane</keyword>
<keyword evidence="4 8" id="KW-0472">Membrane</keyword>
<evidence type="ECO:0000256" key="2">
    <source>
        <dbReference type="ARBA" id="ARBA00009509"/>
    </source>
</evidence>
<evidence type="ECO:0000313" key="11">
    <source>
        <dbReference type="Proteomes" id="UP000062519"/>
    </source>
</evidence>
<evidence type="ECO:0000313" key="10">
    <source>
        <dbReference type="EMBL" id="AOJ03737.1"/>
    </source>
</evidence>
<keyword evidence="3 8" id="KW-0732">Signal</keyword>
<feature type="signal peptide" evidence="8">
    <location>
        <begin position="1"/>
        <end position="35"/>
    </location>
</feature>
<dbReference type="InterPro" id="IPR003282">
    <property type="entry name" value="T3SS_SctJ"/>
</dbReference>
<dbReference type="InterPro" id="IPR043427">
    <property type="entry name" value="YscJ/FliF"/>
</dbReference>
<evidence type="ECO:0000256" key="5">
    <source>
        <dbReference type="ARBA" id="ARBA00023139"/>
    </source>
</evidence>
<dbReference type="InterPro" id="IPR045851">
    <property type="entry name" value="AMP-bd_C_sf"/>
</dbReference>
<dbReference type="KEGG" id="buu:WS70_17520"/>
<evidence type="ECO:0000259" key="9">
    <source>
        <dbReference type="Pfam" id="PF01514"/>
    </source>
</evidence>
<dbReference type="EMBL" id="CP013387">
    <property type="protein sequence ID" value="AOJ03737.1"/>
    <property type="molecule type" value="Genomic_DNA"/>
</dbReference>
<name>A0A1B4FJ90_9BURK</name>
<dbReference type="GO" id="GO:0009279">
    <property type="term" value="C:cell outer membrane"/>
    <property type="evidence" value="ECO:0007669"/>
    <property type="project" value="UniProtKB-SubCell"/>
</dbReference>
<dbReference type="AlphaFoldDB" id="A0A1B4FJ90"/>
<organism evidence="10 11">
    <name type="scientific">Burkholderia mayonis</name>
    <dbReference type="NCBI Taxonomy" id="1385591"/>
    <lineage>
        <taxon>Bacteria</taxon>
        <taxon>Pseudomonadati</taxon>
        <taxon>Pseudomonadota</taxon>
        <taxon>Betaproteobacteria</taxon>
        <taxon>Burkholderiales</taxon>
        <taxon>Burkholderiaceae</taxon>
        <taxon>Burkholderia</taxon>
        <taxon>pseudomallei group</taxon>
    </lineage>
</organism>
<evidence type="ECO:0000256" key="4">
    <source>
        <dbReference type="ARBA" id="ARBA00023136"/>
    </source>
</evidence>
<dbReference type="NCBIfam" id="TIGR02544">
    <property type="entry name" value="III_secr_YscJ"/>
    <property type="match status" value="1"/>
</dbReference>
<dbReference type="PROSITE" id="PS51257">
    <property type="entry name" value="PROKAR_LIPOPROTEIN"/>
    <property type="match status" value="1"/>
</dbReference>